<proteinExistence type="predicted"/>
<dbReference type="AlphaFoldDB" id="A0AAD4EMG3"/>
<dbReference type="Proteomes" id="UP001195769">
    <property type="component" value="Unassembled WGS sequence"/>
</dbReference>
<name>A0AAD4EMG3_9AGAM</name>
<gene>
    <name evidence="1" type="ORF">F5891DRAFT_27341</name>
</gene>
<protein>
    <submittedName>
        <fullName evidence="1">Uncharacterized protein</fullName>
    </submittedName>
</protein>
<sequence>MRFPNSKPSIMAQTSIHLLKISWLHSCNQFKNPATSYRQVSTTYQPHRLGIYPSLSRSRHHLHNLTSSSRCSTPVLSLVLVPACPFLNVSTLDIFSFPCSISSAALRMVARRRLNSLKYARTAQKALAAQQSHINNCSICSDYPENFPSYPALDSLAHLHRHLPDASPPLFGILELTEAMSKYMRRVSRALPHDQQSPQSPLYQGGLVQVVGCAGGPGTVAGVLARSQ</sequence>
<dbReference type="RefSeq" id="XP_041234385.1">
    <property type="nucleotide sequence ID" value="XM_041371154.1"/>
</dbReference>
<evidence type="ECO:0000313" key="1">
    <source>
        <dbReference type="EMBL" id="KAG1908810.1"/>
    </source>
</evidence>
<comment type="caution">
    <text evidence="1">The sequence shown here is derived from an EMBL/GenBank/DDBJ whole genome shotgun (WGS) entry which is preliminary data.</text>
</comment>
<organism evidence="1 2">
    <name type="scientific">Suillus fuscotomentosus</name>
    <dbReference type="NCBI Taxonomy" id="1912939"/>
    <lineage>
        <taxon>Eukaryota</taxon>
        <taxon>Fungi</taxon>
        <taxon>Dikarya</taxon>
        <taxon>Basidiomycota</taxon>
        <taxon>Agaricomycotina</taxon>
        <taxon>Agaricomycetes</taxon>
        <taxon>Agaricomycetidae</taxon>
        <taxon>Boletales</taxon>
        <taxon>Suillineae</taxon>
        <taxon>Suillaceae</taxon>
        <taxon>Suillus</taxon>
    </lineage>
</organism>
<dbReference type="EMBL" id="JABBWK010000001">
    <property type="protein sequence ID" value="KAG1908810.1"/>
    <property type="molecule type" value="Genomic_DNA"/>
</dbReference>
<evidence type="ECO:0000313" key="2">
    <source>
        <dbReference type="Proteomes" id="UP001195769"/>
    </source>
</evidence>
<accession>A0AAD4EMG3</accession>
<keyword evidence="2" id="KW-1185">Reference proteome</keyword>
<reference evidence="1" key="1">
    <citation type="journal article" date="2020" name="New Phytol.">
        <title>Comparative genomics reveals dynamic genome evolution in host specialist ectomycorrhizal fungi.</title>
        <authorList>
            <person name="Lofgren L.A."/>
            <person name="Nguyen N.H."/>
            <person name="Vilgalys R."/>
            <person name="Ruytinx J."/>
            <person name="Liao H.L."/>
            <person name="Branco S."/>
            <person name="Kuo A."/>
            <person name="LaButti K."/>
            <person name="Lipzen A."/>
            <person name="Andreopoulos W."/>
            <person name="Pangilinan J."/>
            <person name="Riley R."/>
            <person name="Hundley H."/>
            <person name="Na H."/>
            <person name="Barry K."/>
            <person name="Grigoriev I.V."/>
            <person name="Stajich J.E."/>
            <person name="Kennedy P.G."/>
        </authorList>
    </citation>
    <scope>NUCLEOTIDE SEQUENCE</scope>
    <source>
        <strain evidence="1">FC203</strain>
    </source>
</reference>
<dbReference type="GeneID" id="64665452"/>